<dbReference type="PANTHER" id="PTHR11014">
    <property type="entry name" value="PEPTIDASE M20 FAMILY MEMBER"/>
    <property type="match status" value="1"/>
</dbReference>
<dbReference type="Gene3D" id="3.30.70.360">
    <property type="match status" value="1"/>
</dbReference>
<dbReference type="GO" id="GO:0046872">
    <property type="term" value="F:metal ion binding"/>
    <property type="evidence" value="ECO:0007669"/>
    <property type="project" value="UniProtKB-KW"/>
</dbReference>
<dbReference type="GO" id="GO:0050118">
    <property type="term" value="F:N-acetyldiaminopimelate deacetylase activity"/>
    <property type="evidence" value="ECO:0007669"/>
    <property type="project" value="UniProtKB-ARBA"/>
</dbReference>
<evidence type="ECO:0000256" key="1">
    <source>
        <dbReference type="ARBA" id="ARBA00022801"/>
    </source>
</evidence>
<dbReference type="Gene3D" id="3.40.630.10">
    <property type="entry name" value="Zn peptidases"/>
    <property type="match status" value="1"/>
</dbReference>
<name>A0A1G7WA98_9RHOO</name>
<evidence type="ECO:0000259" key="3">
    <source>
        <dbReference type="Pfam" id="PF07687"/>
    </source>
</evidence>
<dbReference type="InterPro" id="IPR002933">
    <property type="entry name" value="Peptidase_M20"/>
</dbReference>
<comment type="cofactor">
    <cofactor evidence="2">
        <name>Mn(2+)</name>
        <dbReference type="ChEBI" id="CHEBI:29035"/>
    </cofactor>
    <text evidence="2">The Mn(2+) ion enhances activity.</text>
</comment>
<dbReference type="PIRSF" id="PIRSF005962">
    <property type="entry name" value="Pept_M20D_amidohydro"/>
    <property type="match status" value="1"/>
</dbReference>
<keyword evidence="1 4" id="KW-0378">Hydrolase</keyword>
<feature type="binding site" evidence="2">
    <location>
        <position position="99"/>
    </location>
    <ligand>
        <name>Mn(2+)</name>
        <dbReference type="ChEBI" id="CHEBI:29035"/>
        <label>2</label>
    </ligand>
</feature>
<dbReference type="PANTHER" id="PTHR11014:SF63">
    <property type="entry name" value="METALLOPEPTIDASE, PUTATIVE (AFU_ORTHOLOGUE AFUA_6G09600)-RELATED"/>
    <property type="match status" value="1"/>
</dbReference>
<organism evidence="4 5">
    <name type="scientific">Propionivibrio dicarboxylicus</name>
    <dbReference type="NCBI Taxonomy" id="83767"/>
    <lineage>
        <taxon>Bacteria</taxon>
        <taxon>Pseudomonadati</taxon>
        <taxon>Pseudomonadota</taxon>
        <taxon>Betaproteobacteria</taxon>
        <taxon>Rhodocyclales</taxon>
        <taxon>Rhodocyclaceae</taxon>
        <taxon>Propionivibrio</taxon>
    </lineage>
</organism>
<dbReference type="OrthoDB" id="8875216at2"/>
<evidence type="ECO:0000313" key="5">
    <source>
        <dbReference type="Proteomes" id="UP000198607"/>
    </source>
</evidence>
<dbReference type="Proteomes" id="UP000198607">
    <property type="component" value="Unassembled WGS sequence"/>
</dbReference>
<dbReference type="InterPro" id="IPR036264">
    <property type="entry name" value="Bact_exopeptidase_dim_dom"/>
</dbReference>
<dbReference type="RefSeq" id="WP_091932663.1">
    <property type="nucleotide sequence ID" value="NZ_FNCY01000001.1"/>
</dbReference>
<feature type="domain" description="Peptidase M20 dimerisation" evidence="3">
    <location>
        <begin position="183"/>
        <end position="277"/>
    </location>
</feature>
<dbReference type="Pfam" id="PF07687">
    <property type="entry name" value="M20_dimer"/>
    <property type="match status" value="1"/>
</dbReference>
<gene>
    <name evidence="4" type="ORF">SAMN05660652_00457</name>
</gene>
<dbReference type="InterPro" id="IPR017439">
    <property type="entry name" value="Amidohydrolase"/>
</dbReference>
<feature type="binding site" evidence="2">
    <location>
        <position position="365"/>
    </location>
    <ligand>
        <name>Mn(2+)</name>
        <dbReference type="ChEBI" id="CHEBI:29035"/>
        <label>2</label>
    </ligand>
</feature>
<dbReference type="EMBL" id="FNCY01000001">
    <property type="protein sequence ID" value="SDG68878.1"/>
    <property type="molecule type" value="Genomic_DNA"/>
</dbReference>
<dbReference type="GO" id="GO:0019877">
    <property type="term" value="P:diaminopimelate biosynthetic process"/>
    <property type="evidence" value="ECO:0007669"/>
    <property type="project" value="UniProtKB-ARBA"/>
</dbReference>
<dbReference type="STRING" id="83767.SAMN05660652_00457"/>
<dbReference type="InterPro" id="IPR011650">
    <property type="entry name" value="Peptidase_M20_dimer"/>
</dbReference>
<accession>A0A1G7WA98</accession>
<evidence type="ECO:0000256" key="2">
    <source>
        <dbReference type="PIRSR" id="PIRSR005962-1"/>
    </source>
</evidence>
<sequence>MSQQDLTFLSDIVAIRRDLHAHPELSFNEHRTADLVARELSACGLDVHRGLAGTGVVGVLRKGSSARAIGLRADMDALPVAEKNDFAHRSTHAGCMHACGHDGHTAMLLGAARYLSQHRDAIDFDGTVHFIFQPAEESEGGALVMVKDGLFDQFPMDAVFGLHNWPGIPVGEMAVMPGPVMAGTCCFEICVRGKGCHAGMPHQGIDAVVAASHMVLALQTIVSREIHPCDPAVVSVTQIHGGEAFNVIPDEVFLRGTIRSFRPEIQQRIERSMEALCGGVGKTFGATLSVRFDQRYPPTINYPDEAVICQKVAARVVGEDNVRTGELPSMGAEDFAYMLREKPGCYVWLGNGADGDGGAGACTLHNPHYDFNDDILPIGIRYWVALVEEMLQPVTG</sequence>
<dbReference type="FunFam" id="3.30.70.360:FF:000001">
    <property type="entry name" value="N-acetyldiaminopimelate deacetylase"/>
    <property type="match status" value="1"/>
</dbReference>
<evidence type="ECO:0000313" key="4">
    <source>
        <dbReference type="EMBL" id="SDG68878.1"/>
    </source>
</evidence>
<feature type="binding site" evidence="2">
    <location>
        <position position="101"/>
    </location>
    <ligand>
        <name>Mn(2+)</name>
        <dbReference type="ChEBI" id="CHEBI:29035"/>
        <label>2</label>
    </ligand>
</feature>
<feature type="binding site" evidence="2">
    <location>
        <position position="163"/>
    </location>
    <ligand>
        <name>Mn(2+)</name>
        <dbReference type="ChEBI" id="CHEBI:29035"/>
        <label>2</label>
    </ligand>
</feature>
<dbReference type="NCBIfam" id="TIGR01891">
    <property type="entry name" value="amidohydrolases"/>
    <property type="match status" value="1"/>
</dbReference>
<protein>
    <submittedName>
        <fullName evidence="4">Hippurate hydrolase</fullName>
    </submittedName>
</protein>
<feature type="binding site" evidence="2">
    <location>
        <position position="137"/>
    </location>
    <ligand>
        <name>Mn(2+)</name>
        <dbReference type="ChEBI" id="CHEBI:29035"/>
        <label>2</label>
    </ligand>
</feature>
<reference evidence="4 5" key="1">
    <citation type="submission" date="2016-10" db="EMBL/GenBank/DDBJ databases">
        <authorList>
            <person name="de Groot N.N."/>
        </authorList>
    </citation>
    <scope>NUCLEOTIDE SEQUENCE [LARGE SCALE GENOMIC DNA]</scope>
    <source>
        <strain evidence="4 5">DSM 5885</strain>
    </source>
</reference>
<dbReference type="AlphaFoldDB" id="A0A1G7WA98"/>
<keyword evidence="2" id="KW-0464">Manganese</keyword>
<proteinExistence type="predicted"/>
<keyword evidence="2" id="KW-0479">Metal-binding</keyword>
<dbReference type="SUPFAM" id="SSF55031">
    <property type="entry name" value="Bacterial exopeptidase dimerisation domain"/>
    <property type="match status" value="1"/>
</dbReference>
<dbReference type="CDD" id="cd05666">
    <property type="entry name" value="M20_Acy1-like"/>
    <property type="match status" value="1"/>
</dbReference>
<dbReference type="SUPFAM" id="SSF53187">
    <property type="entry name" value="Zn-dependent exopeptidases"/>
    <property type="match status" value="1"/>
</dbReference>
<keyword evidence="5" id="KW-1185">Reference proteome</keyword>
<dbReference type="Pfam" id="PF01546">
    <property type="entry name" value="Peptidase_M20"/>
    <property type="match status" value="1"/>
</dbReference>